<feature type="compositionally biased region" description="Basic and acidic residues" evidence="1">
    <location>
        <begin position="45"/>
        <end position="56"/>
    </location>
</feature>
<name>A0A2K9NHX8_9PROT</name>
<dbReference type="Pfam" id="PF09709">
    <property type="entry name" value="Cas_Csd1"/>
    <property type="match status" value="1"/>
</dbReference>
<reference evidence="2 3" key="1">
    <citation type="submission" date="2017-12" db="EMBL/GenBank/DDBJ databases">
        <title>Genomes of bacteria within cyanobacterial aggregates.</title>
        <authorList>
            <person name="Cai H."/>
        </authorList>
    </citation>
    <scope>NUCLEOTIDE SEQUENCE [LARGE SCALE GENOMIC DNA]</scope>
    <source>
        <strain evidence="2 3">TH16</strain>
    </source>
</reference>
<sequence length="608" mass="66503">MTILAALNRHYDRLLAEGAAPPFGFSTEGIGFCLVLNRDGTLSRPPDDLRGTDKKRPPTPMPVPASFKRPGVTPRAFFLWDNTKFVLGLGKDKASGGIAAYPAHLAAFREKHEAALGQSNDPGLQALLCFLRSWNPDSFSDQGWDTDILDQNIIFALDEDYPGQFLHERPTAQEIWRRELAATASDKQMCLVTGEQAPAARLHPAIKGVWGAQSSGASLVSFNLDAFTSYAKEQGGNAPVSEAASFGYGTALNALLAKGSDNRVQVGDASVAFWADASGIAAAREAEALAGAALAPRFADEDDDIPTDAQEARKVRDALEKLAKGMPVERASVTVDPGTRFYILGLAPNAARLSVRFWQETTLGNFASALRWHWSDLRLDPPAWKGEPRLQALLYQTAVQDKAENIPPLLGGELMRAVLNPNCRYPRTLLSAVLQRIRADGDIRPARAAIVKAWLARDARIAAPEKHETPEKEELYVSLDREETNPAYRLGRLFAVLESIQYRALGSVNASIRDRYFGAASATPSAVFPLLLRGSNHHLSVLRKKPETKRLAGWFEGQVGEIMDGLATTLPRHFGLEDQGRFVVGYYHQRSERSSKTAEEAGHQGQED</sequence>
<feature type="region of interest" description="Disordered" evidence="1">
    <location>
        <begin position="44"/>
        <end position="66"/>
    </location>
</feature>
<dbReference type="RefSeq" id="WP_102114222.1">
    <property type="nucleotide sequence ID" value="NZ_BMGN01000010.1"/>
</dbReference>
<dbReference type="CDD" id="cd09757">
    <property type="entry name" value="Cas8c_I-C"/>
    <property type="match status" value="1"/>
</dbReference>
<proteinExistence type="predicted"/>
<dbReference type="KEGG" id="ncb:C0V82_20450"/>
<keyword evidence="3" id="KW-1185">Reference proteome</keyword>
<dbReference type="InterPro" id="IPR010144">
    <property type="entry name" value="CRISPR-assoc_prot_Csd1-typ"/>
</dbReference>
<evidence type="ECO:0000256" key="1">
    <source>
        <dbReference type="SAM" id="MobiDB-lite"/>
    </source>
</evidence>
<evidence type="ECO:0000313" key="2">
    <source>
        <dbReference type="EMBL" id="AUN32689.1"/>
    </source>
</evidence>
<gene>
    <name evidence="2" type="primary">cas8c</name>
    <name evidence="2" type="ORF">C0V82_20450</name>
</gene>
<dbReference type="OrthoDB" id="9778918at2"/>
<dbReference type="EMBL" id="CP025612">
    <property type="protein sequence ID" value="AUN32689.1"/>
    <property type="molecule type" value="Genomic_DNA"/>
</dbReference>
<dbReference type="AlphaFoldDB" id="A0A2K9NHX8"/>
<protein>
    <submittedName>
        <fullName evidence="2">Type I-C CRISPR-associated protein Cas8c/Csd1</fullName>
    </submittedName>
</protein>
<evidence type="ECO:0000313" key="3">
    <source>
        <dbReference type="Proteomes" id="UP000234752"/>
    </source>
</evidence>
<accession>A0A2K9NHX8</accession>
<dbReference type="NCBIfam" id="TIGR01863">
    <property type="entry name" value="cas_Csd1"/>
    <property type="match status" value="1"/>
</dbReference>
<dbReference type="Proteomes" id="UP000234752">
    <property type="component" value="Chromosome eg_2"/>
</dbReference>
<organism evidence="2 3">
    <name type="scientific">Niveispirillum cyanobacteriorum</name>
    <dbReference type="NCBI Taxonomy" id="1612173"/>
    <lineage>
        <taxon>Bacteria</taxon>
        <taxon>Pseudomonadati</taxon>
        <taxon>Pseudomonadota</taxon>
        <taxon>Alphaproteobacteria</taxon>
        <taxon>Rhodospirillales</taxon>
        <taxon>Azospirillaceae</taxon>
        <taxon>Niveispirillum</taxon>
    </lineage>
</organism>